<dbReference type="InterPro" id="IPR000121">
    <property type="entry name" value="PEP_util_C"/>
</dbReference>
<evidence type="ECO:0000256" key="2">
    <source>
        <dbReference type="ARBA" id="ARBA00022741"/>
    </source>
</evidence>
<dbReference type="AlphaFoldDB" id="A0A413QR07"/>
<dbReference type="InterPro" id="IPR015813">
    <property type="entry name" value="Pyrv/PenolPyrv_kinase-like_dom"/>
</dbReference>
<protein>
    <recommendedName>
        <fullName evidence="4">PEP-utilising enzyme C-terminal domain-containing protein</fullName>
    </recommendedName>
</protein>
<evidence type="ECO:0000259" key="4">
    <source>
        <dbReference type="Pfam" id="PF02896"/>
    </source>
</evidence>
<keyword evidence="3" id="KW-0067">ATP-binding</keyword>
<accession>A0A413QR07</accession>
<dbReference type="PANTHER" id="PTHR43030:SF1">
    <property type="entry name" value="PHOSPHOENOLPYRUVATE SYNTHASE"/>
    <property type="match status" value="1"/>
</dbReference>
<feature type="domain" description="PEP-utilising enzyme C-terminal" evidence="4">
    <location>
        <begin position="19"/>
        <end position="257"/>
    </location>
</feature>
<dbReference type="EMBL" id="QSFB01000031">
    <property type="protein sequence ID" value="RHA09390.1"/>
    <property type="molecule type" value="Genomic_DNA"/>
</dbReference>
<dbReference type="RefSeq" id="WP_118343005.1">
    <property type="nucleotide sequence ID" value="NZ_QSFB01000031.1"/>
</dbReference>
<dbReference type="Gene3D" id="3.20.20.60">
    <property type="entry name" value="Phosphoenolpyruvate-binding domains"/>
    <property type="match status" value="1"/>
</dbReference>
<dbReference type="SUPFAM" id="SSF51621">
    <property type="entry name" value="Phosphoenolpyruvate/pyruvate domain"/>
    <property type="match status" value="1"/>
</dbReference>
<gene>
    <name evidence="5" type="ORF">DW948_14235</name>
</gene>
<dbReference type="InterPro" id="IPR040442">
    <property type="entry name" value="Pyrv_kinase-like_dom_sf"/>
</dbReference>
<dbReference type="PANTHER" id="PTHR43030">
    <property type="entry name" value="PHOSPHOENOLPYRUVATE SYNTHASE"/>
    <property type="match status" value="1"/>
</dbReference>
<comment type="caution">
    <text evidence="5">The sequence shown here is derived from an EMBL/GenBank/DDBJ whole genome shotgun (WGS) entry which is preliminary data.</text>
</comment>
<evidence type="ECO:0000313" key="6">
    <source>
        <dbReference type="Proteomes" id="UP000286341"/>
    </source>
</evidence>
<keyword evidence="2" id="KW-0547">Nucleotide-binding</keyword>
<sequence length="294" mass="33978">MNYMIALNGEKPPVLGDFVKGVGMIRSEYLLRNIESYITTENAKKYVEEYVAKVCEFYKGKPVWYRTSELVAPEVNVLQGADVVLEEKHYVLGTRGVRRGLKYKETFNKELQIISILSQKYNNLNILLPYIKDVDELDEILYMLKKNNFAGKCGIMLEIPSVFIMLEEFLKRKINNITIGINDLTMLTLGTFRDSEYHEPCHPAIIKIIRDTVDNVKKYRSDIEVNVAGYISETFAEMIKGIGTDNLVVHYKDMPKICNLSEDLFPDMDFVSGVKKLTKSRIKEREEKHAMYNE</sequence>
<name>A0A413QR07_9FIRM</name>
<proteinExistence type="inferred from homology"/>
<dbReference type="InterPro" id="IPR006319">
    <property type="entry name" value="PEP_synth"/>
</dbReference>
<dbReference type="Proteomes" id="UP000286341">
    <property type="component" value="Unassembled WGS sequence"/>
</dbReference>
<dbReference type="GO" id="GO:0005524">
    <property type="term" value="F:ATP binding"/>
    <property type="evidence" value="ECO:0007669"/>
    <property type="project" value="UniProtKB-KW"/>
</dbReference>
<evidence type="ECO:0000256" key="1">
    <source>
        <dbReference type="ARBA" id="ARBA00007837"/>
    </source>
</evidence>
<dbReference type="GO" id="GO:0008986">
    <property type="term" value="F:pyruvate, water dikinase activity"/>
    <property type="evidence" value="ECO:0007669"/>
    <property type="project" value="InterPro"/>
</dbReference>
<organism evidence="5 6">
    <name type="scientific">Agathobacter rectalis</name>
    <dbReference type="NCBI Taxonomy" id="39491"/>
    <lineage>
        <taxon>Bacteria</taxon>
        <taxon>Bacillati</taxon>
        <taxon>Bacillota</taxon>
        <taxon>Clostridia</taxon>
        <taxon>Lachnospirales</taxon>
        <taxon>Lachnospiraceae</taxon>
        <taxon>Agathobacter</taxon>
    </lineage>
</organism>
<evidence type="ECO:0000256" key="3">
    <source>
        <dbReference type="ARBA" id="ARBA00022840"/>
    </source>
</evidence>
<evidence type="ECO:0000313" key="5">
    <source>
        <dbReference type="EMBL" id="RHA09390.1"/>
    </source>
</evidence>
<dbReference type="Pfam" id="PF02896">
    <property type="entry name" value="PEP-utilizers_C"/>
    <property type="match status" value="1"/>
</dbReference>
<reference evidence="5 6" key="1">
    <citation type="submission" date="2018-08" db="EMBL/GenBank/DDBJ databases">
        <title>A genome reference for cultivated species of the human gut microbiota.</title>
        <authorList>
            <person name="Zou Y."/>
            <person name="Xue W."/>
            <person name="Luo G."/>
        </authorList>
    </citation>
    <scope>NUCLEOTIDE SEQUENCE [LARGE SCALE GENOMIC DNA]</scope>
    <source>
        <strain evidence="5 6">AM44-1AT</strain>
    </source>
</reference>
<comment type="similarity">
    <text evidence="1">Belongs to the PEP-utilizing enzyme family.</text>
</comment>